<dbReference type="Proteomes" id="UP001472677">
    <property type="component" value="Unassembled WGS sequence"/>
</dbReference>
<name>A0ABR2F0J4_9ROSI</name>
<accession>A0ABR2F0J4</accession>
<evidence type="ECO:0000313" key="1">
    <source>
        <dbReference type="EMBL" id="KAK8568467.1"/>
    </source>
</evidence>
<proteinExistence type="predicted"/>
<keyword evidence="2" id="KW-1185">Reference proteome</keyword>
<comment type="caution">
    <text evidence="1">The sequence shown here is derived from an EMBL/GenBank/DDBJ whole genome shotgun (WGS) entry which is preliminary data.</text>
</comment>
<evidence type="ECO:0008006" key="3">
    <source>
        <dbReference type="Google" id="ProtNLM"/>
    </source>
</evidence>
<protein>
    <recommendedName>
        <fullName evidence="3">RNase H type-1 domain-containing protein</fullName>
    </recommendedName>
</protein>
<evidence type="ECO:0000313" key="2">
    <source>
        <dbReference type="Proteomes" id="UP001472677"/>
    </source>
</evidence>
<reference evidence="1 2" key="1">
    <citation type="journal article" date="2024" name="G3 (Bethesda)">
        <title>Genome assembly of Hibiscus sabdariffa L. provides insights into metabolisms of medicinal natural products.</title>
        <authorList>
            <person name="Kim T."/>
        </authorList>
    </citation>
    <scope>NUCLEOTIDE SEQUENCE [LARGE SCALE GENOMIC DNA]</scope>
    <source>
        <strain evidence="1">TK-2024</strain>
        <tissue evidence="1">Old leaves</tissue>
    </source>
</reference>
<organism evidence="1 2">
    <name type="scientific">Hibiscus sabdariffa</name>
    <name type="common">roselle</name>
    <dbReference type="NCBI Taxonomy" id="183260"/>
    <lineage>
        <taxon>Eukaryota</taxon>
        <taxon>Viridiplantae</taxon>
        <taxon>Streptophyta</taxon>
        <taxon>Embryophyta</taxon>
        <taxon>Tracheophyta</taxon>
        <taxon>Spermatophyta</taxon>
        <taxon>Magnoliopsida</taxon>
        <taxon>eudicotyledons</taxon>
        <taxon>Gunneridae</taxon>
        <taxon>Pentapetalae</taxon>
        <taxon>rosids</taxon>
        <taxon>malvids</taxon>
        <taxon>Malvales</taxon>
        <taxon>Malvaceae</taxon>
        <taxon>Malvoideae</taxon>
        <taxon>Hibiscus</taxon>
    </lineage>
</organism>
<sequence length="87" mass="9817">MLVESIKRLIGQDWRVVVRYIIHENNRVADMLAKRGRNLHMDSMSFAMPPMDMVRIVEEESRDSPQTAALSQLVEIVASFDPGGTGC</sequence>
<dbReference type="EMBL" id="JBBPBM010000009">
    <property type="protein sequence ID" value="KAK8568467.1"/>
    <property type="molecule type" value="Genomic_DNA"/>
</dbReference>
<gene>
    <name evidence="1" type="ORF">V6N12_007018</name>
</gene>